<dbReference type="SUPFAM" id="SSF101478">
    <property type="entry name" value="ADP-ribosylglycohydrolase"/>
    <property type="match status" value="1"/>
</dbReference>
<feature type="domain" description="CBM6" evidence="2">
    <location>
        <begin position="612"/>
        <end position="734"/>
    </location>
</feature>
<dbReference type="InterPro" id="IPR026444">
    <property type="entry name" value="Secre_tail"/>
</dbReference>
<reference evidence="3 4" key="1">
    <citation type="journal article" date="2023" name="Antonie Van Leeuwenhoek">
        <title>Flavobacterium potami sp. nov., a multi-metal resistance genes harbouring bacterium isolated from shallow river silt.</title>
        <authorList>
            <person name="Li S."/>
            <person name="Mao S."/>
            <person name="Mu W."/>
            <person name="Guo B."/>
            <person name="Li C."/>
            <person name="Zhu Q."/>
            <person name="Hou X."/>
            <person name="Zhao Y."/>
            <person name="Wei S."/>
            <person name="Liu H."/>
            <person name="Liu A."/>
        </authorList>
    </citation>
    <scope>NUCLEOTIDE SEQUENCE [LARGE SCALE GENOMIC DNA]</scope>
    <source>
        <strain evidence="3 4">17A</strain>
    </source>
</reference>
<protein>
    <submittedName>
        <fullName evidence="3">RICIN domain-containing protein</fullName>
    </submittedName>
</protein>
<dbReference type="InterPro" id="IPR036705">
    <property type="entry name" value="Ribosyl_crysJ1_sf"/>
</dbReference>
<dbReference type="PROSITE" id="PS50231">
    <property type="entry name" value="RICIN_B_LECTIN"/>
    <property type="match status" value="2"/>
</dbReference>
<proteinExistence type="predicted"/>
<dbReference type="Gene3D" id="2.60.120.260">
    <property type="entry name" value="Galactose-binding domain-like"/>
    <property type="match status" value="2"/>
</dbReference>
<evidence type="ECO:0000313" key="4">
    <source>
        <dbReference type="Proteomes" id="UP001139366"/>
    </source>
</evidence>
<comment type="caution">
    <text evidence="3">The sequence shown here is derived from an EMBL/GenBank/DDBJ whole genome shotgun (WGS) entry which is preliminary data.</text>
</comment>
<organism evidence="3 4">
    <name type="scientific">Flavobacterium potami</name>
    <dbReference type="NCBI Taxonomy" id="2872310"/>
    <lineage>
        <taxon>Bacteria</taxon>
        <taxon>Pseudomonadati</taxon>
        <taxon>Bacteroidota</taxon>
        <taxon>Flavobacteriia</taxon>
        <taxon>Flavobacteriales</taxon>
        <taxon>Flavobacteriaceae</taxon>
        <taxon>Flavobacterium</taxon>
    </lineage>
</organism>
<dbReference type="Pfam" id="PF03747">
    <property type="entry name" value="ADP_ribosyl_GH"/>
    <property type="match status" value="1"/>
</dbReference>
<dbReference type="SUPFAM" id="SSF49785">
    <property type="entry name" value="Galactose-binding domain-like"/>
    <property type="match status" value="1"/>
</dbReference>
<dbReference type="Gene3D" id="2.60.40.3080">
    <property type="match status" value="1"/>
</dbReference>
<keyword evidence="4" id="KW-1185">Reference proteome</keyword>
<keyword evidence="1" id="KW-0732">Signal</keyword>
<dbReference type="RefSeq" id="WP_223710765.1">
    <property type="nucleotide sequence ID" value="NZ_JAINUY010000009.1"/>
</dbReference>
<dbReference type="AlphaFoldDB" id="A0A9X1KSG1"/>
<dbReference type="InterPro" id="IPR005502">
    <property type="entry name" value="Ribosyl_crysJ1"/>
</dbReference>
<dbReference type="Pfam" id="PF18962">
    <property type="entry name" value="Por_Secre_tail"/>
    <property type="match status" value="1"/>
</dbReference>
<evidence type="ECO:0000313" key="3">
    <source>
        <dbReference type="EMBL" id="MBZ4037449.1"/>
    </source>
</evidence>
<sequence>MKRRLPFNLSFLFCGKNHLFRKENRQSNFRFQLVFAFLLSINLISAQTKTITKAQYYDKTLAMLIGSCGGVVTGYEYLKVYNTPDGFYQAGATVKQPVEPLLGLPDSWFILLNGTLGGTTKDEFNYFSNYEDGKIYSDDDQHVEVFNQHILEKFGPSVAYQDIRKEWIDHDLRDFGGTADALGLLSSKNLIAPLFGKRENGNNGHWLPECYIEHEMMGANFPGMPYKAAEYVEKFSSMSGQGEALTWGQYWAAAHAIAYFETDARVVLQKSMEVVPGNSWIRGMYDVAVALHQKYPTDWRAAVRELWTEKYRNFYAVGYDKIMLLSDVNHGTGFLAILYGQNDYMETLKICSLAGGDGDCTAANVCGMMGIIKGMAGTPQEFVDHIYKNGTGVWINDTAHGLHMHKDFPRDSKFTDLAAQFQRNAERILRSNGGIVTGSSYTIKNETSIAKISSANYDFEKGDLTNWNIWNSAGSSNTIWAEKQYNATTKASLAATGLFKGTVITDSNTAEAKLYQTITGLKPNTTYKIEGRINSAAGREARFYAENYGGNYVYASVLNGLTAFPYKYLYIKTGATNTSVNVGLHAVATTNASKWCNIDDIVITEVPTTPVTTYEAESATLAGGVTTATSASASGTNYVTGLTSATASVTFNVNSDYKGEKLIRIYYANSGNKILQALELNGINIGNVEFMDTGVATAFSQNYIEAPLDLIKGANTIKIIGATNGVNIDKIDVLNSYNGARPGDDSDIISGGIYKITARHSGKSLNVNGVSNDNGALFSQWDYVGGANQKFRVESLGNGTYAIYAVHSNKAVDVLGSSTANDASVGQWDYVHGGNQQWGIVSLSNGSFKLVNNHSGKCLEVTGAGTINGSLVTQNDYADASNQQWNFEKIGDATTPVSKGIYKIVNRNSGKVIDIAGVSQNNDAAVSQWDDLGGTNQKFQLELTSGGYYKITALHSNKAIGIVGLSTTNGALATQKDYANTSNQQWSIVPVSGNYFKMINRQSGKALEVPGSNMTNGAQLGQWDSNELTSQQWSFVKLDNGQGVLGKPGKAEEVLAVDEVEIQNSEIQITVFPNPTKGLVNVLVSNPQEEIVVQVYGMNGKQIYDKSYGIENTINLDLNDLPKGIYILKVKTGSKISTQKIILN</sequence>
<dbReference type="Gene3D" id="1.10.4080.10">
    <property type="entry name" value="ADP-ribosylation/Crystallin J1"/>
    <property type="match status" value="1"/>
</dbReference>
<evidence type="ECO:0000259" key="2">
    <source>
        <dbReference type="PROSITE" id="PS51175"/>
    </source>
</evidence>
<dbReference type="Proteomes" id="UP001139366">
    <property type="component" value="Unassembled WGS sequence"/>
</dbReference>
<dbReference type="SMART" id="SM00458">
    <property type="entry name" value="RICIN"/>
    <property type="match status" value="2"/>
</dbReference>
<dbReference type="InterPro" id="IPR008979">
    <property type="entry name" value="Galactose-bd-like_sf"/>
</dbReference>
<dbReference type="InterPro" id="IPR005084">
    <property type="entry name" value="CBM6"/>
</dbReference>
<dbReference type="InterPro" id="IPR035992">
    <property type="entry name" value="Ricin_B-like_lectins"/>
</dbReference>
<accession>A0A9X1KSG1</accession>
<dbReference type="CDD" id="cd00161">
    <property type="entry name" value="beta-trefoil_Ricin-like"/>
    <property type="match status" value="2"/>
</dbReference>
<gene>
    <name evidence="3" type="ORF">K6T82_21995</name>
</gene>
<dbReference type="SUPFAM" id="SSF50370">
    <property type="entry name" value="Ricin B-like lectins"/>
    <property type="match status" value="2"/>
</dbReference>
<dbReference type="InterPro" id="IPR000772">
    <property type="entry name" value="Ricin_B_lectin"/>
</dbReference>
<name>A0A9X1KSG1_9FLAO</name>
<dbReference type="EMBL" id="JAINUY010000009">
    <property type="protein sequence ID" value="MBZ4037449.1"/>
    <property type="molecule type" value="Genomic_DNA"/>
</dbReference>
<dbReference type="NCBIfam" id="TIGR04183">
    <property type="entry name" value="Por_Secre_tail"/>
    <property type="match status" value="1"/>
</dbReference>
<dbReference type="Gene3D" id="2.80.10.50">
    <property type="match status" value="4"/>
</dbReference>
<dbReference type="Pfam" id="PF16990">
    <property type="entry name" value="CBM_35"/>
    <property type="match status" value="1"/>
</dbReference>
<evidence type="ECO:0000256" key="1">
    <source>
        <dbReference type="ARBA" id="ARBA00022729"/>
    </source>
</evidence>
<dbReference type="PROSITE" id="PS51175">
    <property type="entry name" value="CBM6"/>
    <property type="match status" value="1"/>
</dbReference>
<dbReference type="Pfam" id="PF14200">
    <property type="entry name" value="RicinB_lectin_2"/>
    <property type="match status" value="3"/>
</dbReference>
<dbReference type="GO" id="GO:0030246">
    <property type="term" value="F:carbohydrate binding"/>
    <property type="evidence" value="ECO:0007669"/>
    <property type="project" value="InterPro"/>
</dbReference>